<organism evidence="1 2">
    <name type="scientific">Pristionchus mayeri</name>
    <dbReference type="NCBI Taxonomy" id="1317129"/>
    <lineage>
        <taxon>Eukaryota</taxon>
        <taxon>Metazoa</taxon>
        <taxon>Ecdysozoa</taxon>
        <taxon>Nematoda</taxon>
        <taxon>Chromadorea</taxon>
        <taxon>Rhabditida</taxon>
        <taxon>Rhabditina</taxon>
        <taxon>Diplogasteromorpha</taxon>
        <taxon>Diplogasteroidea</taxon>
        <taxon>Neodiplogasteridae</taxon>
        <taxon>Pristionchus</taxon>
    </lineage>
</organism>
<comment type="caution">
    <text evidence="1">The sequence shown here is derived from an EMBL/GenBank/DDBJ whole genome shotgun (WGS) entry which is preliminary data.</text>
</comment>
<proteinExistence type="predicted"/>
<dbReference type="Proteomes" id="UP001328107">
    <property type="component" value="Unassembled WGS sequence"/>
</dbReference>
<gene>
    <name evidence="1" type="ORF">PMAYCL1PPCAC_08265</name>
</gene>
<keyword evidence="2" id="KW-1185">Reference proteome</keyword>
<dbReference type="AlphaFoldDB" id="A0AAN4ZJD8"/>
<sequence>MTQLKFVAKEMLPKWTEFYQMENGAIFCHDLGSSMQRLHVTWQGRGIEVKLPRSTIITCPGIHDNALYFMGGTIKKIFKAVFYPPSTINVSLCRDLLEGEQPLEGGLCSLQQLGVTKVYRMNENPYRDGVKVDVSQAELDGMRLRGVHRGYAYFSSRSSRIEPMIRNLSENIIVIKSNGPVHIGDDESPFVYASNGVSLFTLDTESMRFLPKQSTGGTTVLEILGEQDGVMSVVGRRGEERQLYLMTASVYQ</sequence>
<name>A0AAN4ZJD8_9BILA</name>
<dbReference type="EMBL" id="BTRK01000002">
    <property type="protein sequence ID" value="GMR38070.1"/>
    <property type="molecule type" value="Genomic_DNA"/>
</dbReference>
<evidence type="ECO:0000313" key="2">
    <source>
        <dbReference type="Proteomes" id="UP001328107"/>
    </source>
</evidence>
<accession>A0AAN4ZJD8</accession>
<reference evidence="2" key="1">
    <citation type="submission" date="2022-10" db="EMBL/GenBank/DDBJ databases">
        <title>Genome assembly of Pristionchus species.</title>
        <authorList>
            <person name="Yoshida K."/>
            <person name="Sommer R.J."/>
        </authorList>
    </citation>
    <scope>NUCLEOTIDE SEQUENCE [LARGE SCALE GENOMIC DNA]</scope>
    <source>
        <strain evidence="2">RS5460</strain>
    </source>
</reference>
<protein>
    <submittedName>
        <fullName evidence="1">Uncharacterized protein</fullName>
    </submittedName>
</protein>
<evidence type="ECO:0000313" key="1">
    <source>
        <dbReference type="EMBL" id="GMR38070.1"/>
    </source>
</evidence>